<sequence length="183" mass="21054">MDAISKAFALLLTIFLLFVVPLSFNFERQDDLVKMTAQNAVTKFVDSVRNKGYITPTMYNELTNELGISGYKYDIELTHEQKLYYPVYTDPANPNTFTGDYKVHYQNNYSKQILPILFPNNSLPKDSKNRMYKLNVGDYFKVEIKNTNRTNATILKDFLTNGNTGNPTVVFIPYGGMVHNEDY</sequence>
<dbReference type="Proteomes" id="UP001342826">
    <property type="component" value="Unassembled WGS sequence"/>
</dbReference>
<protein>
    <submittedName>
        <fullName evidence="1">Uncharacterized protein</fullName>
    </submittedName>
</protein>
<evidence type="ECO:0000313" key="1">
    <source>
        <dbReference type="EMBL" id="MED4400332.1"/>
    </source>
</evidence>
<comment type="caution">
    <text evidence="1">The sequence shown here is derived from an EMBL/GenBank/DDBJ whole genome shotgun (WGS) entry which is preliminary data.</text>
</comment>
<reference evidence="1 2" key="1">
    <citation type="submission" date="2023-03" db="EMBL/GenBank/DDBJ databases">
        <title>Bacillus Genome Sequencing.</title>
        <authorList>
            <person name="Dunlap C."/>
        </authorList>
    </citation>
    <scope>NUCLEOTIDE SEQUENCE [LARGE SCALE GENOMIC DNA]</scope>
    <source>
        <strain evidence="1 2">NRS-1717</strain>
    </source>
</reference>
<keyword evidence="2" id="KW-1185">Reference proteome</keyword>
<name>A0ABU6NT62_9BACI</name>
<dbReference type="EMBL" id="JARTFS010000002">
    <property type="protein sequence ID" value="MED4400332.1"/>
    <property type="molecule type" value="Genomic_DNA"/>
</dbReference>
<accession>A0ABU6NT62</accession>
<gene>
    <name evidence="1" type="ORF">P9271_03025</name>
</gene>
<evidence type="ECO:0000313" key="2">
    <source>
        <dbReference type="Proteomes" id="UP001342826"/>
    </source>
</evidence>
<proteinExistence type="predicted"/>
<dbReference type="RefSeq" id="WP_066224429.1">
    <property type="nucleotide sequence ID" value="NZ_JARTFS010000002.1"/>
</dbReference>
<dbReference type="GeneID" id="301139225"/>
<organism evidence="1 2">
    <name type="scientific">Metabacillus fastidiosus</name>
    <dbReference type="NCBI Taxonomy" id="1458"/>
    <lineage>
        <taxon>Bacteria</taxon>
        <taxon>Bacillati</taxon>
        <taxon>Bacillota</taxon>
        <taxon>Bacilli</taxon>
        <taxon>Bacillales</taxon>
        <taxon>Bacillaceae</taxon>
        <taxon>Metabacillus</taxon>
    </lineage>
</organism>